<dbReference type="GO" id="GO:0017118">
    <property type="term" value="F:lipoyltransferase activity"/>
    <property type="evidence" value="ECO:0007669"/>
    <property type="project" value="TreeGrafter"/>
</dbReference>
<evidence type="ECO:0000256" key="5">
    <source>
        <dbReference type="SAM" id="MobiDB-lite"/>
    </source>
</evidence>
<dbReference type="FunFam" id="3.30.930.10:FF:000090">
    <property type="entry name" value="Lipoyltransferase and lipoate-protein ligase, putative"/>
    <property type="match status" value="1"/>
</dbReference>
<dbReference type="PROSITE" id="PS51733">
    <property type="entry name" value="BPL_LPL_CATALYTIC"/>
    <property type="match status" value="1"/>
</dbReference>
<dbReference type="Pfam" id="PF21948">
    <property type="entry name" value="LplA-B_cat"/>
    <property type="match status" value="1"/>
</dbReference>
<proteinExistence type="inferred from homology"/>
<evidence type="ECO:0000256" key="4">
    <source>
        <dbReference type="ARBA" id="ARBA00015925"/>
    </source>
</evidence>
<comment type="similarity">
    <text evidence="3">Belongs to the LplA family.</text>
</comment>
<reference evidence="8" key="1">
    <citation type="submission" date="2012-06" db="EMBL/GenBank/DDBJ databases">
        <title>The genome sequence of Coniosporium apollinis CBS 100218.</title>
        <authorList>
            <consortium name="The Broad Institute Genome Sequencing Platform"/>
            <person name="Cuomo C."/>
            <person name="Gorbushina A."/>
            <person name="Noack S."/>
            <person name="Walker B."/>
            <person name="Young S.K."/>
            <person name="Zeng Q."/>
            <person name="Gargeya S."/>
            <person name="Fitzgerald M."/>
            <person name="Haas B."/>
            <person name="Abouelleil A."/>
            <person name="Alvarado L."/>
            <person name="Arachchi H.M."/>
            <person name="Berlin A.M."/>
            <person name="Chapman S.B."/>
            <person name="Goldberg J."/>
            <person name="Griggs A."/>
            <person name="Gujja S."/>
            <person name="Hansen M."/>
            <person name="Howarth C."/>
            <person name="Imamovic A."/>
            <person name="Larimer J."/>
            <person name="McCowan C."/>
            <person name="Montmayeur A."/>
            <person name="Murphy C."/>
            <person name="Neiman D."/>
            <person name="Pearson M."/>
            <person name="Priest M."/>
            <person name="Roberts A."/>
            <person name="Saif S."/>
            <person name="Shea T."/>
            <person name="Sisk P."/>
            <person name="Sykes S."/>
            <person name="Wortman J."/>
            <person name="Nusbaum C."/>
            <person name="Birren B."/>
        </authorList>
    </citation>
    <scope>NUCLEOTIDE SEQUENCE [LARGE SCALE GENOMIC DNA]</scope>
    <source>
        <strain evidence="8">CBS 100218</strain>
    </source>
</reference>
<dbReference type="InterPro" id="IPR004562">
    <property type="entry name" value="LipoylTrfase_LipoateP_Ligase"/>
</dbReference>
<keyword evidence="8" id="KW-1185">Reference proteome</keyword>
<sequence>MSPSRGLDCLHVRLLRATLRTAIRRYSAWTEAVANPQDKVQSYISRSRDPYLNLSIEHYLLQKSPPDSTILFLYTNRPCVVIGRNQNPWLEVNLALLQAAKDSPGKPTEPPALGSVDLVRRRSGGGTVFHDEGNVNWSVICPPATFTRDKHAEMVVRALRALGVDRARVNERHDIVLDQGVRKGAVDEEDTHRTPYTSEASSHKPRPLKVSGSAYKLTRTRALHHGTCLLSSPNLNIIPDYLHSPARPYIKARGVESVSSPVGNIGIEIEAFKSSVQEHYQKMYYPADANGHTSTVVGEEQLDVADIREGYEELKSLDWTFLQTPQFTFSSHPTEEDDRRRPDLPVAARVYLKVRFGSITEEFVALADTSSLAVDSGHKLRLDLQDQKLHEIHDWTAVVDKASGPHNARAGSALGAWLTSMFPRNEAGVMNVGISGALAPGVSTVHDSSGGLQSIQAALPATLEKAFWV</sequence>
<dbReference type="Gene3D" id="3.30.930.10">
    <property type="entry name" value="Bira Bifunctional Protein, Domain 2"/>
    <property type="match status" value="1"/>
</dbReference>
<protein>
    <recommendedName>
        <fullName evidence="4">Putative lipoate-protein ligase A</fullName>
    </recommendedName>
</protein>
<evidence type="ECO:0000313" key="8">
    <source>
        <dbReference type="Proteomes" id="UP000016924"/>
    </source>
</evidence>
<evidence type="ECO:0000313" key="7">
    <source>
        <dbReference type="EMBL" id="EON62703.1"/>
    </source>
</evidence>
<evidence type="ECO:0000256" key="3">
    <source>
        <dbReference type="ARBA" id="ARBA00008242"/>
    </source>
</evidence>
<dbReference type="CDD" id="cd16443">
    <property type="entry name" value="LplA"/>
    <property type="match status" value="1"/>
</dbReference>
<comment type="pathway">
    <text evidence="2">Protein modification; protein lipoylation via exogenous pathway; protein N(6)-(lipoyl)lysine from lipoate: step 2/2.</text>
</comment>
<gene>
    <name evidence="7" type="ORF">W97_01927</name>
</gene>
<accession>R7YLF3</accession>
<dbReference type="GO" id="GO:0005739">
    <property type="term" value="C:mitochondrion"/>
    <property type="evidence" value="ECO:0007669"/>
    <property type="project" value="TreeGrafter"/>
</dbReference>
<dbReference type="SUPFAM" id="SSF55681">
    <property type="entry name" value="Class II aaRS and biotin synthetases"/>
    <property type="match status" value="1"/>
</dbReference>
<evidence type="ECO:0000256" key="1">
    <source>
        <dbReference type="ARBA" id="ARBA00003253"/>
    </source>
</evidence>
<dbReference type="PANTHER" id="PTHR12561:SF3">
    <property type="entry name" value="LIPOYLTRANSFERASE 1, MITOCHONDRIAL"/>
    <property type="match status" value="1"/>
</dbReference>
<dbReference type="InterPro" id="IPR045864">
    <property type="entry name" value="aa-tRNA-synth_II/BPL/LPL"/>
</dbReference>
<name>R7YLF3_CONA1</name>
<dbReference type="Proteomes" id="UP000016924">
    <property type="component" value="Unassembled WGS sequence"/>
</dbReference>
<dbReference type="HOGENOM" id="CLU_022986_3_0_1"/>
<dbReference type="UniPathway" id="UPA00537">
    <property type="reaction ID" value="UER00595"/>
</dbReference>
<evidence type="ECO:0000259" key="6">
    <source>
        <dbReference type="PROSITE" id="PS51733"/>
    </source>
</evidence>
<organism evidence="7 8">
    <name type="scientific">Coniosporium apollinis (strain CBS 100218)</name>
    <name type="common">Rock-inhabiting black yeast</name>
    <dbReference type="NCBI Taxonomy" id="1168221"/>
    <lineage>
        <taxon>Eukaryota</taxon>
        <taxon>Fungi</taxon>
        <taxon>Dikarya</taxon>
        <taxon>Ascomycota</taxon>
        <taxon>Pezizomycotina</taxon>
        <taxon>Dothideomycetes</taxon>
        <taxon>Dothideomycetes incertae sedis</taxon>
        <taxon>Coniosporium</taxon>
    </lineage>
</organism>
<comment type="function">
    <text evidence="1">Catalyzes both the ATP-dependent activation of exogenously supplied lipoate to lipoyl-AMP and the transfer of the activated lipoyl onto the lipoyl domains of lipoate-dependent enzymes.</text>
</comment>
<dbReference type="PANTHER" id="PTHR12561">
    <property type="entry name" value="LIPOATE-PROTEIN LIGASE"/>
    <property type="match status" value="1"/>
</dbReference>
<dbReference type="EMBL" id="JH767560">
    <property type="protein sequence ID" value="EON62703.1"/>
    <property type="molecule type" value="Genomic_DNA"/>
</dbReference>
<dbReference type="OrthoDB" id="201621at2759"/>
<dbReference type="OMA" id="TTFTRNK"/>
<dbReference type="RefSeq" id="XP_007778020.1">
    <property type="nucleotide sequence ID" value="XM_007779830.1"/>
</dbReference>
<dbReference type="STRING" id="1168221.R7YLF3"/>
<dbReference type="eggNOG" id="KOG3159">
    <property type="taxonomic scope" value="Eukaryota"/>
</dbReference>
<feature type="region of interest" description="Disordered" evidence="5">
    <location>
        <begin position="186"/>
        <end position="209"/>
    </location>
</feature>
<dbReference type="GeneID" id="19899238"/>
<dbReference type="InterPro" id="IPR004143">
    <property type="entry name" value="BPL_LPL_catalytic"/>
</dbReference>
<dbReference type="AlphaFoldDB" id="R7YLF3"/>
<feature type="domain" description="BPL/LPL catalytic" evidence="6">
    <location>
        <begin position="65"/>
        <end position="288"/>
    </location>
</feature>
<dbReference type="GO" id="GO:0009249">
    <property type="term" value="P:protein lipoylation"/>
    <property type="evidence" value="ECO:0007669"/>
    <property type="project" value="InterPro"/>
</dbReference>
<evidence type="ECO:0000256" key="2">
    <source>
        <dbReference type="ARBA" id="ARBA00005085"/>
    </source>
</evidence>